<feature type="domain" description="Enoyl reductase (ER)" evidence="3">
    <location>
        <begin position="13"/>
        <end position="328"/>
    </location>
</feature>
<sequence>MSKQWILKNRPDGLPKDSDFELKEVELPGLKQGEIKVRNSYVSVDPYMRPKMSANEDSYTEAYALHGVIDGLSFGEVVESASDRFEKGDLVINFSGWVDEAVVSEDKVKKVDMRGLPEVYFMGILGMTGATAYFGLLHVARARPGETVFVSAAAGAVGSTVVQIAKAMGMLVIGSAGGREKVEFVKSLGADHVIDYKDETPVHEQLKAFAPEGIDVYFDNVGGDHLDAAFGNAKVDACFAICGMISGYNKAESLSLYNFSQVIAKRIRLRGFLYNDFAASLPEFESQMAVWLKKGLIKEKHSEVKGIENVVEAFKGLFEGNNIGKMVVKI</sequence>
<dbReference type="InterPro" id="IPR036291">
    <property type="entry name" value="NAD(P)-bd_dom_sf"/>
</dbReference>
<dbReference type="PANTHER" id="PTHR43205:SF42">
    <property type="entry name" value="ALCOHOL DEHYDROGENASE, ZINC-CONTAINING (AFU_ORTHOLOGUE AFUA_7G04530)"/>
    <property type="match status" value="1"/>
</dbReference>
<evidence type="ECO:0000313" key="4">
    <source>
        <dbReference type="EMBL" id="TDS17604.1"/>
    </source>
</evidence>
<keyword evidence="2" id="KW-1133">Transmembrane helix</keyword>
<evidence type="ECO:0000259" key="3">
    <source>
        <dbReference type="SMART" id="SM00829"/>
    </source>
</evidence>
<proteinExistence type="predicted"/>
<dbReference type="Pfam" id="PF16884">
    <property type="entry name" value="ADH_N_2"/>
    <property type="match status" value="1"/>
</dbReference>
<dbReference type="PANTHER" id="PTHR43205">
    <property type="entry name" value="PROSTAGLANDIN REDUCTASE"/>
    <property type="match status" value="1"/>
</dbReference>
<dbReference type="AlphaFoldDB" id="A0A4R7DCF6"/>
<name>A0A4R7DCF6_9SPHI</name>
<dbReference type="EMBL" id="SNZV01000001">
    <property type="protein sequence ID" value="TDS17604.1"/>
    <property type="molecule type" value="Genomic_DNA"/>
</dbReference>
<dbReference type="InterPro" id="IPR020843">
    <property type="entry name" value="ER"/>
</dbReference>
<dbReference type="OrthoDB" id="9787435at2"/>
<keyword evidence="1" id="KW-0560">Oxidoreductase</keyword>
<organism evidence="4 5">
    <name type="scientific">Sphingobacterium paludis</name>
    <dbReference type="NCBI Taxonomy" id="1476465"/>
    <lineage>
        <taxon>Bacteria</taxon>
        <taxon>Pseudomonadati</taxon>
        <taxon>Bacteroidota</taxon>
        <taxon>Sphingobacteriia</taxon>
        <taxon>Sphingobacteriales</taxon>
        <taxon>Sphingobacteriaceae</taxon>
        <taxon>Sphingobacterium</taxon>
    </lineage>
</organism>
<evidence type="ECO:0000256" key="2">
    <source>
        <dbReference type="SAM" id="Phobius"/>
    </source>
</evidence>
<dbReference type="Gene3D" id="3.90.180.10">
    <property type="entry name" value="Medium-chain alcohol dehydrogenases, catalytic domain"/>
    <property type="match status" value="1"/>
</dbReference>
<dbReference type="FunFam" id="3.40.50.720:FF:000121">
    <property type="entry name" value="Prostaglandin reductase 2"/>
    <property type="match status" value="1"/>
</dbReference>
<dbReference type="CDD" id="cd05288">
    <property type="entry name" value="PGDH"/>
    <property type="match status" value="1"/>
</dbReference>
<feature type="transmembrane region" description="Helical" evidence="2">
    <location>
        <begin position="148"/>
        <end position="173"/>
    </location>
</feature>
<dbReference type="InterPro" id="IPR011032">
    <property type="entry name" value="GroES-like_sf"/>
</dbReference>
<protein>
    <recommendedName>
        <fullName evidence="3">Enoyl reductase (ER) domain-containing protein</fullName>
    </recommendedName>
</protein>
<dbReference type="InterPro" id="IPR041694">
    <property type="entry name" value="ADH_N_2"/>
</dbReference>
<evidence type="ECO:0000256" key="1">
    <source>
        <dbReference type="ARBA" id="ARBA00023002"/>
    </source>
</evidence>
<dbReference type="Gene3D" id="3.40.50.720">
    <property type="entry name" value="NAD(P)-binding Rossmann-like Domain"/>
    <property type="match status" value="1"/>
</dbReference>
<reference evidence="4 5" key="1">
    <citation type="submission" date="2019-03" db="EMBL/GenBank/DDBJ databases">
        <title>Genomic Encyclopedia of Type Strains, Phase III (KMG-III): the genomes of soil and plant-associated and newly described type strains.</title>
        <authorList>
            <person name="Whitman W."/>
        </authorList>
    </citation>
    <scope>NUCLEOTIDE SEQUENCE [LARGE SCALE GENOMIC DNA]</scope>
    <source>
        <strain evidence="4 5">CGMCC 1.12801</strain>
    </source>
</reference>
<accession>A0A4R7DCF6</accession>
<dbReference type="Pfam" id="PF00107">
    <property type="entry name" value="ADH_zinc_N"/>
    <property type="match status" value="1"/>
</dbReference>
<dbReference type="InterPro" id="IPR013149">
    <property type="entry name" value="ADH-like_C"/>
</dbReference>
<dbReference type="SUPFAM" id="SSF50129">
    <property type="entry name" value="GroES-like"/>
    <property type="match status" value="1"/>
</dbReference>
<feature type="transmembrane region" description="Helical" evidence="2">
    <location>
        <begin position="119"/>
        <end position="136"/>
    </location>
</feature>
<comment type="caution">
    <text evidence="4">The sequence shown here is derived from an EMBL/GenBank/DDBJ whole genome shotgun (WGS) entry which is preliminary data.</text>
</comment>
<keyword evidence="2" id="KW-0472">Membrane</keyword>
<dbReference type="SUPFAM" id="SSF51735">
    <property type="entry name" value="NAD(P)-binding Rossmann-fold domains"/>
    <property type="match status" value="1"/>
</dbReference>
<dbReference type="RefSeq" id="WP_133638701.1">
    <property type="nucleotide sequence ID" value="NZ_SNZV01000001.1"/>
</dbReference>
<dbReference type="SMART" id="SM00829">
    <property type="entry name" value="PKS_ER"/>
    <property type="match status" value="1"/>
</dbReference>
<gene>
    <name evidence="4" type="ORF">B0I21_101475</name>
</gene>
<dbReference type="Proteomes" id="UP000294752">
    <property type="component" value="Unassembled WGS sequence"/>
</dbReference>
<evidence type="ECO:0000313" key="5">
    <source>
        <dbReference type="Proteomes" id="UP000294752"/>
    </source>
</evidence>
<dbReference type="InterPro" id="IPR045010">
    <property type="entry name" value="MDR_fam"/>
</dbReference>
<dbReference type="GO" id="GO:0016628">
    <property type="term" value="F:oxidoreductase activity, acting on the CH-CH group of donors, NAD or NADP as acceptor"/>
    <property type="evidence" value="ECO:0007669"/>
    <property type="project" value="InterPro"/>
</dbReference>
<keyword evidence="5" id="KW-1185">Reference proteome</keyword>
<keyword evidence="2" id="KW-0812">Transmembrane</keyword>